<proteinExistence type="inferred from homology"/>
<dbReference type="GO" id="GO:0035251">
    <property type="term" value="F:UDP-glucosyltransferase activity"/>
    <property type="evidence" value="ECO:0007669"/>
    <property type="project" value="InterPro"/>
</dbReference>
<gene>
    <name evidence="5" type="ORF">DM860_012545</name>
</gene>
<comment type="caution">
    <text evidence="5">The sequence shown here is derived from an EMBL/GenBank/DDBJ whole genome shotgun (WGS) entry which is preliminary data.</text>
</comment>
<dbReference type="SUPFAM" id="SSF53756">
    <property type="entry name" value="UDP-Glycosyltransferase/glycogen phosphorylase"/>
    <property type="match status" value="1"/>
</dbReference>
<keyword evidence="2 3" id="KW-0808">Transferase</keyword>
<evidence type="ECO:0000256" key="1">
    <source>
        <dbReference type="ARBA" id="ARBA00009995"/>
    </source>
</evidence>
<organism evidence="5 6">
    <name type="scientific">Cuscuta australis</name>
    <dbReference type="NCBI Taxonomy" id="267555"/>
    <lineage>
        <taxon>Eukaryota</taxon>
        <taxon>Viridiplantae</taxon>
        <taxon>Streptophyta</taxon>
        <taxon>Embryophyta</taxon>
        <taxon>Tracheophyta</taxon>
        <taxon>Spermatophyta</taxon>
        <taxon>Magnoliopsida</taxon>
        <taxon>eudicotyledons</taxon>
        <taxon>Gunneridae</taxon>
        <taxon>Pentapetalae</taxon>
        <taxon>asterids</taxon>
        <taxon>lamiids</taxon>
        <taxon>Solanales</taxon>
        <taxon>Convolvulaceae</taxon>
        <taxon>Cuscuteae</taxon>
        <taxon>Cuscuta</taxon>
        <taxon>Cuscuta subgen. Grammica</taxon>
        <taxon>Cuscuta sect. Cleistogrammica</taxon>
    </lineage>
</organism>
<evidence type="ECO:0000256" key="4">
    <source>
        <dbReference type="RuleBase" id="RU362057"/>
    </source>
</evidence>
<dbReference type="InterPro" id="IPR050481">
    <property type="entry name" value="UDP-glycosyltransf_plant"/>
</dbReference>
<name>A0A328DCZ7_9ASTE</name>
<dbReference type="AlphaFoldDB" id="A0A328DCZ7"/>
<evidence type="ECO:0000256" key="3">
    <source>
        <dbReference type="RuleBase" id="RU003718"/>
    </source>
</evidence>
<evidence type="ECO:0000313" key="6">
    <source>
        <dbReference type="Proteomes" id="UP000249390"/>
    </source>
</evidence>
<dbReference type="FunFam" id="3.40.50.2000:FF:000037">
    <property type="entry name" value="Glycosyltransferase"/>
    <property type="match status" value="1"/>
</dbReference>
<dbReference type="EC" id="2.4.1.-" evidence="4"/>
<accession>A0A328DCZ7</accession>
<reference evidence="5 6" key="1">
    <citation type="submission" date="2018-06" db="EMBL/GenBank/DDBJ databases">
        <title>The Genome of Cuscuta australis (Dodder) Provides Insight into the Evolution of Plant Parasitism.</title>
        <authorList>
            <person name="Liu H."/>
        </authorList>
    </citation>
    <scope>NUCLEOTIDE SEQUENCE [LARGE SCALE GENOMIC DNA]</scope>
    <source>
        <strain evidence="6">cv. Yunnan</strain>
        <tissue evidence="5">Vines</tissue>
    </source>
</reference>
<evidence type="ECO:0000313" key="5">
    <source>
        <dbReference type="EMBL" id="RAL43404.1"/>
    </source>
</evidence>
<dbReference type="EMBL" id="NQVE01000156">
    <property type="protein sequence ID" value="RAL43404.1"/>
    <property type="molecule type" value="Genomic_DNA"/>
</dbReference>
<keyword evidence="3" id="KW-0328">Glycosyltransferase</keyword>
<dbReference type="Proteomes" id="UP000249390">
    <property type="component" value="Unassembled WGS sequence"/>
</dbReference>
<dbReference type="Pfam" id="PF00201">
    <property type="entry name" value="UDPGT"/>
    <property type="match status" value="1"/>
</dbReference>
<keyword evidence="6" id="KW-1185">Reference proteome</keyword>
<dbReference type="PANTHER" id="PTHR48049:SF84">
    <property type="entry name" value="UDP-GLYCOSYLTRANSFERASE 79A6"/>
    <property type="match status" value="1"/>
</dbReference>
<dbReference type="Gene3D" id="3.40.50.2000">
    <property type="entry name" value="Glycogen Phosphorylase B"/>
    <property type="match status" value="2"/>
</dbReference>
<dbReference type="CDD" id="cd03784">
    <property type="entry name" value="GT1_Gtf-like"/>
    <property type="match status" value="1"/>
</dbReference>
<sequence length="495" mass="54842">MENHKENGHHLHPLHVVMFPFFAFGHISPFVQLSNKLSSHGVKISFFSAAGNVPRIKPMLALEIQIHSLTLPPVDGLPPGSESTSDLSPATAELLKVALDLLKPQVKGLFFRLRPHFVVFDFAQDWLPPLAAELGIKTLFYSVFIALATAFATVPARLPEAGKSPSLDEMKNPPPGFPETSVTSLRDFEARDFLYIFKSFHGSSSVYDRVLAGLNGCSAILAKTCYEMEGPYIDYVKSQFKKPILLAGPVVPVPAGKLEEKWEKFLSQFEPKTVIFCSFGSETFLKNDQIKELALGLELARLPFLLVLNFPESGDDKSPEMNRALPEGFAERVKGRGAIHSGWVQQQEILAHRSVGCHVSHAGFSSVIEAMANDCQLVMIPQKGDQFLNAMLVAADMAAGVEVNRREEDGYFGKEDVEEAVLGVMGAKGSLIRANHKKWREFLLDREIQIWFEARPIGGILGNSNLNSQANCCDWLNLFVTLFFLLVLRSNLNCE</sequence>
<dbReference type="InterPro" id="IPR002213">
    <property type="entry name" value="UDP_glucos_trans"/>
</dbReference>
<protein>
    <recommendedName>
        <fullName evidence="4">Glycosyltransferase</fullName>
        <ecNumber evidence="4">2.4.1.-</ecNumber>
    </recommendedName>
</protein>
<dbReference type="InterPro" id="IPR035595">
    <property type="entry name" value="UDP_glycos_trans_CS"/>
</dbReference>
<dbReference type="PANTHER" id="PTHR48049">
    <property type="entry name" value="GLYCOSYLTRANSFERASE"/>
    <property type="match status" value="1"/>
</dbReference>
<comment type="similarity">
    <text evidence="1 3">Belongs to the UDP-glycosyltransferase family.</text>
</comment>
<evidence type="ECO:0000256" key="2">
    <source>
        <dbReference type="ARBA" id="ARBA00022679"/>
    </source>
</evidence>
<dbReference type="PROSITE" id="PS00375">
    <property type="entry name" value="UDPGT"/>
    <property type="match status" value="1"/>
</dbReference>